<dbReference type="InterPro" id="IPR014710">
    <property type="entry name" value="RmlC-like_jellyroll"/>
</dbReference>
<dbReference type="PANTHER" id="PTHR24567:SF74">
    <property type="entry name" value="HTH-TYPE TRANSCRIPTIONAL REGULATOR ARCR"/>
    <property type="match status" value="1"/>
</dbReference>
<dbReference type="SMART" id="SM00100">
    <property type="entry name" value="cNMP"/>
    <property type="match status" value="1"/>
</dbReference>
<dbReference type="Proteomes" id="UP000005732">
    <property type="component" value="Unassembled WGS sequence"/>
</dbReference>
<evidence type="ECO:0000256" key="1">
    <source>
        <dbReference type="ARBA" id="ARBA00023015"/>
    </source>
</evidence>
<dbReference type="PANTHER" id="PTHR24567">
    <property type="entry name" value="CRP FAMILY TRANSCRIPTIONAL REGULATORY PROTEIN"/>
    <property type="match status" value="1"/>
</dbReference>
<evidence type="ECO:0000259" key="5">
    <source>
        <dbReference type="PROSITE" id="PS51063"/>
    </source>
</evidence>
<dbReference type="Gene3D" id="2.60.120.10">
    <property type="entry name" value="Jelly Rolls"/>
    <property type="match status" value="1"/>
</dbReference>
<dbReference type="InterPro" id="IPR036390">
    <property type="entry name" value="WH_DNA-bd_sf"/>
</dbReference>
<dbReference type="Pfam" id="PF13545">
    <property type="entry name" value="HTH_Crp_2"/>
    <property type="match status" value="1"/>
</dbReference>
<dbReference type="Gene3D" id="1.10.10.10">
    <property type="entry name" value="Winged helix-like DNA-binding domain superfamily/Winged helix DNA-binding domain"/>
    <property type="match status" value="1"/>
</dbReference>
<dbReference type="SUPFAM" id="SSF51206">
    <property type="entry name" value="cAMP-binding domain-like"/>
    <property type="match status" value="1"/>
</dbReference>
<dbReference type="InterPro" id="IPR018490">
    <property type="entry name" value="cNMP-bd_dom_sf"/>
</dbReference>
<organism evidence="6 7">
    <name type="scientific">Rhizobium leguminosarum bv. trifolii WSM2297</name>
    <dbReference type="NCBI Taxonomy" id="754762"/>
    <lineage>
        <taxon>Bacteria</taxon>
        <taxon>Pseudomonadati</taxon>
        <taxon>Pseudomonadota</taxon>
        <taxon>Alphaproteobacteria</taxon>
        <taxon>Hyphomicrobiales</taxon>
        <taxon>Rhizobiaceae</taxon>
        <taxon>Rhizobium/Agrobacterium group</taxon>
        <taxon>Rhizobium</taxon>
    </lineage>
</organism>
<dbReference type="InterPro" id="IPR000595">
    <property type="entry name" value="cNMP-bd_dom"/>
</dbReference>
<dbReference type="InterPro" id="IPR012318">
    <property type="entry name" value="HTH_CRP"/>
</dbReference>
<dbReference type="AlphaFoldDB" id="J0W5C6"/>
<dbReference type="RefSeq" id="WP_003581829.1">
    <property type="nucleotide sequence ID" value="NZ_JH719395.1"/>
</dbReference>
<keyword evidence="3" id="KW-0804">Transcription</keyword>
<dbReference type="GO" id="GO:0005829">
    <property type="term" value="C:cytosol"/>
    <property type="evidence" value="ECO:0007669"/>
    <property type="project" value="TreeGrafter"/>
</dbReference>
<protein>
    <submittedName>
        <fullName evidence="6">cAMP-binding protein</fullName>
    </submittedName>
</protein>
<reference evidence="6 7" key="1">
    <citation type="submission" date="2012-02" db="EMBL/GenBank/DDBJ databases">
        <title>Improved High-Quality Draft Sequence of Rhizobium leguminosarum bv. trifolii WSM2297.</title>
        <authorList>
            <consortium name="US DOE Joint Genome Institute"/>
            <person name="Lucas S."/>
            <person name="Han J."/>
            <person name="Lapidus A."/>
            <person name="Cheng J.-F."/>
            <person name="Goodwin L."/>
            <person name="Pitluck S."/>
            <person name="Peters L."/>
            <person name="Ovchinnikova G."/>
            <person name="Zhang X."/>
            <person name="Detter J.C."/>
            <person name="Han C."/>
            <person name="Tapia R."/>
            <person name="Land M."/>
            <person name="Hauser L."/>
            <person name="Kyrpides N."/>
            <person name="Ivanova N."/>
            <person name="Pagani I."/>
            <person name="Brau L."/>
            <person name="Yates R."/>
            <person name="O'Hara G."/>
            <person name="Rui T."/>
            <person name="Howieson J."/>
            <person name="Reeve W."/>
            <person name="Woyke T."/>
        </authorList>
    </citation>
    <scope>NUCLEOTIDE SEQUENCE [LARGE SCALE GENOMIC DNA]</scope>
    <source>
        <strain evidence="6 7">WSM2297</strain>
    </source>
</reference>
<accession>J0W5C6</accession>
<dbReference type="CDD" id="cd00038">
    <property type="entry name" value="CAP_ED"/>
    <property type="match status" value="1"/>
</dbReference>
<evidence type="ECO:0000256" key="2">
    <source>
        <dbReference type="ARBA" id="ARBA00023125"/>
    </source>
</evidence>
<proteinExistence type="predicted"/>
<dbReference type="SMART" id="SM00419">
    <property type="entry name" value="HTH_CRP"/>
    <property type="match status" value="1"/>
</dbReference>
<sequence length="233" mass="26059">MSEGGRLDRPRIVTGREMAILARADIMAGLDHEEVEALRACATLHFCDPHDFLFQEGEKAAYFYCVLSGYIRLHRSNGSNRHADIRICEPGDSFSECLIHTEETYRYGAQAMDHSVLARFHIAKVRLLLEERPRIGKAIMRSLSLHLISTMECLAGDRMQTAPQRVARYLLTHSVENGDGAALRLPFPKSLLARKLGLAPEALSRAFSTLKTKGVTVRGRAIVISDVDMLRQV</sequence>
<dbReference type="InterPro" id="IPR050397">
    <property type="entry name" value="Env_Response_Regulators"/>
</dbReference>
<dbReference type="SUPFAM" id="SSF46785">
    <property type="entry name" value="Winged helix' DNA-binding domain"/>
    <property type="match status" value="1"/>
</dbReference>
<dbReference type="Pfam" id="PF00027">
    <property type="entry name" value="cNMP_binding"/>
    <property type="match status" value="1"/>
</dbReference>
<dbReference type="GO" id="GO:0003700">
    <property type="term" value="F:DNA-binding transcription factor activity"/>
    <property type="evidence" value="ECO:0007669"/>
    <property type="project" value="TreeGrafter"/>
</dbReference>
<dbReference type="HOGENOM" id="CLU_075053_4_0_5"/>
<name>J0W5C6_RHILT</name>
<dbReference type="PROSITE" id="PS50042">
    <property type="entry name" value="CNMP_BINDING_3"/>
    <property type="match status" value="1"/>
</dbReference>
<dbReference type="PROSITE" id="PS51063">
    <property type="entry name" value="HTH_CRP_2"/>
    <property type="match status" value="1"/>
</dbReference>
<dbReference type="EMBL" id="JH719395">
    <property type="protein sequence ID" value="EJC80946.1"/>
    <property type="molecule type" value="Genomic_DNA"/>
</dbReference>
<evidence type="ECO:0000313" key="7">
    <source>
        <dbReference type="Proteomes" id="UP000005732"/>
    </source>
</evidence>
<feature type="domain" description="HTH crp-type" evidence="5">
    <location>
        <begin position="160"/>
        <end position="228"/>
    </location>
</feature>
<keyword evidence="1" id="KW-0805">Transcription regulation</keyword>
<gene>
    <name evidence="6" type="ORF">Rleg4DRAFT_2616</name>
</gene>
<evidence type="ECO:0000259" key="4">
    <source>
        <dbReference type="PROSITE" id="PS50042"/>
    </source>
</evidence>
<keyword evidence="2" id="KW-0238">DNA-binding</keyword>
<dbReference type="GO" id="GO:0003677">
    <property type="term" value="F:DNA binding"/>
    <property type="evidence" value="ECO:0007669"/>
    <property type="project" value="UniProtKB-KW"/>
</dbReference>
<evidence type="ECO:0000313" key="6">
    <source>
        <dbReference type="EMBL" id="EJC80946.1"/>
    </source>
</evidence>
<feature type="domain" description="Cyclic nucleotide-binding" evidence="4">
    <location>
        <begin position="26"/>
        <end position="106"/>
    </location>
</feature>
<evidence type="ECO:0000256" key="3">
    <source>
        <dbReference type="ARBA" id="ARBA00023163"/>
    </source>
</evidence>
<dbReference type="InterPro" id="IPR036388">
    <property type="entry name" value="WH-like_DNA-bd_sf"/>
</dbReference>